<dbReference type="SUPFAM" id="SSF48452">
    <property type="entry name" value="TPR-like"/>
    <property type="match status" value="1"/>
</dbReference>
<feature type="chain" id="PRO_5045466703" evidence="1">
    <location>
        <begin position="24"/>
        <end position="286"/>
    </location>
</feature>
<evidence type="ECO:0000313" key="2">
    <source>
        <dbReference type="EMBL" id="WNG52531.1"/>
    </source>
</evidence>
<dbReference type="InterPro" id="IPR011990">
    <property type="entry name" value="TPR-like_helical_dom_sf"/>
</dbReference>
<evidence type="ECO:0000256" key="1">
    <source>
        <dbReference type="SAM" id="SignalP"/>
    </source>
</evidence>
<protein>
    <submittedName>
        <fullName evidence="2">DUF2911 domain-containing protein</fullName>
    </submittedName>
</protein>
<dbReference type="InterPro" id="IPR021314">
    <property type="entry name" value="DUF2911"/>
</dbReference>
<dbReference type="Proteomes" id="UP001611383">
    <property type="component" value="Chromosome"/>
</dbReference>
<feature type="signal peptide" evidence="1">
    <location>
        <begin position="1"/>
        <end position="23"/>
    </location>
</feature>
<accession>A0ABY9XAZ8</accession>
<evidence type="ECO:0000313" key="3">
    <source>
        <dbReference type="Proteomes" id="UP001611383"/>
    </source>
</evidence>
<keyword evidence="3" id="KW-1185">Reference proteome</keyword>
<dbReference type="Gene3D" id="1.25.40.10">
    <property type="entry name" value="Tetratricopeptide repeat domain"/>
    <property type="match status" value="1"/>
</dbReference>
<reference evidence="2 3" key="1">
    <citation type="submission" date="2019-08" db="EMBL/GenBank/DDBJ databases">
        <title>Archangium and Cystobacter genomes.</title>
        <authorList>
            <person name="Chen I.-C.K."/>
            <person name="Wielgoss S."/>
        </authorList>
    </citation>
    <scope>NUCLEOTIDE SEQUENCE [LARGE SCALE GENOMIC DNA]</scope>
    <source>
        <strain evidence="2 3">Cbm 6</strain>
    </source>
</reference>
<sequence>MMKKFVGSVFAALVVLCAVPASAQLELPPASPAAKVMQKVGLTEISVDYSSPAVKGRKIWGELVPWEKPWRTGANASTKITFSRDVTFGGKPVPAGTYAIVTFPAQSGWTVVLNKELGLFGGGKTYDAKDDVVRVPATTTEIPNRERLTFIFSNTTDDQTSLDMEWEKLRVSVPIQIDTAAYAQANIQAAVNNAWNSLANAARYTAENTKDYGTALKYADNAIAIQSNWYTNWIKADVLARSGKYADARKFAQTALDQGQKNPNPPFFSFYKDTIAKAVADWKNKK</sequence>
<keyword evidence="1" id="KW-0732">Signal</keyword>
<dbReference type="Pfam" id="PF11138">
    <property type="entry name" value="DUF2911"/>
    <property type="match status" value="1"/>
</dbReference>
<name>A0ABY9XAZ8_9BACT</name>
<dbReference type="EMBL" id="CP043494">
    <property type="protein sequence ID" value="WNG52531.1"/>
    <property type="molecule type" value="Genomic_DNA"/>
</dbReference>
<gene>
    <name evidence="2" type="ORF">F0U60_22680</name>
</gene>
<proteinExistence type="predicted"/>
<organism evidence="2 3">
    <name type="scientific">Archangium minus</name>
    <dbReference type="NCBI Taxonomy" id="83450"/>
    <lineage>
        <taxon>Bacteria</taxon>
        <taxon>Pseudomonadati</taxon>
        <taxon>Myxococcota</taxon>
        <taxon>Myxococcia</taxon>
        <taxon>Myxococcales</taxon>
        <taxon>Cystobacterineae</taxon>
        <taxon>Archangiaceae</taxon>
        <taxon>Archangium</taxon>
    </lineage>
</organism>